<evidence type="ECO:0000256" key="2">
    <source>
        <dbReference type="ARBA" id="ARBA00023008"/>
    </source>
</evidence>
<dbReference type="InterPro" id="IPR014756">
    <property type="entry name" value="Ig_E-set"/>
</dbReference>
<evidence type="ECO:0000256" key="1">
    <source>
        <dbReference type="ARBA" id="ARBA00022729"/>
    </source>
</evidence>
<keyword evidence="2" id="KW-0186">Copper</keyword>
<proteinExistence type="predicted"/>
<dbReference type="Pfam" id="PF04234">
    <property type="entry name" value="CopC"/>
    <property type="match status" value="1"/>
</dbReference>
<evidence type="ECO:0000259" key="5">
    <source>
        <dbReference type="Pfam" id="PF04234"/>
    </source>
</evidence>
<dbReference type="InterPro" id="IPR014755">
    <property type="entry name" value="Cu-Rt/internalin_Ig-like"/>
</dbReference>
<organism evidence="6 7">
    <name type="scientific">Microbacterium testaceum</name>
    <name type="common">Aureobacterium testaceum</name>
    <name type="synonym">Brevibacterium testaceum</name>
    <dbReference type="NCBI Taxonomy" id="2033"/>
    <lineage>
        <taxon>Bacteria</taxon>
        <taxon>Bacillati</taxon>
        <taxon>Actinomycetota</taxon>
        <taxon>Actinomycetes</taxon>
        <taxon>Micrococcales</taxon>
        <taxon>Microbacteriaceae</taxon>
        <taxon>Microbacterium</taxon>
    </lineage>
</organism>
<dbReference type="Proteomes" id="UP000244649">
    <property type="component" value="Unassembled WGS sequence"/>
</dbReference>
<dbReference type="SUPFAM" id="SSF81296">
    <property type="entry name" value="E set domains"/>
    <property type="match status" value="1"/>
</dbReference>
<keyword evidence="3" id="KW-0812">Transmembrane</keyword>
<dbReference type="InterPro" id="IPR006311">
    <property type="entry name" value="TAT_signal"/>
</dbReference>
<name>A0A2T7W8H0_MICTE</name>
<dbReference type="Gene3D" id="2.60.40.1220">
    <property type="match status" value="1"/>
</dbReference>
<keyword evidence="3" id="KW-1133">Transmembrane helix</keyword>
<evidence type="ECO:0000256" key="3">
    <source>
        <dbReference type="SAM" id="Phobius"/>
    </source>
</evidence>
<dbReference type="EMBL" id="QDFT01000037">
    <property type="protein sequence ID" value="PVE66049.1"/>
    <property type="molecule type" value="Genomic_DNA"/>
</dbReference>
<dbReference type="RefSeq" id="WP_116538217.1">
    <property type="nucleotide sequence ID" value="NZ_JAQDQE010000017.1"/>
</dbReference>
<keyword evidence="3" id="KW-0472">Membrane</keyword>
<evidence type="ECO:0000313" key="7">
    <source>
        <dbReference type="Proteomes" id="UP000244649"/>
    </source>
</evidence>
<dbReference type="GO" id="GO:0042597">
    <property type="term" value="C:periplasmic space"/>
    <property type="evidence" value="ECO:0007669"/>
    <property type="project" value="InterPro"/>
</dbReference>
<dbReference type="InterPro" id="IPR007348">
    <property type="entry name" value="CopC_dom"/>
</dbReference>
<dbReference type="AlphaFoldDB" id="A0A2T7W8H0"/>
<sequence length="195" mass="19048">MRSRNTLRRVLAGAVVVAAAITAALGGATAASAHDSLVSSTPAAGDSVASLSEVSLDFSANLLGYDGGNIVIVLGPDGRHYESDCVGLAGPTLTLPVALGAPGDYTVEWRAVSSDGHPVSGVIPFTYTGASQSEGTDASVCASAAGATAAPEASSAASESAGMSGLTIGLLAGGAVIVLVGVLVVIIVRSRPKED</sequence>
<comment type="caution">
    <text evidence="6">The sequence shown here is derived from an EMBL/GenBank/DDBJ whole genome shotgun (WGS) entry which is preliminary data.</text>
</comment>
<dbReference type="PROSITE" id="PS51318">
    <property type="entry name" value="TAT"/>
    <property type="match status" value="1"/>
</dbReference>
<dbReference type="GO" id="GO:0005507">
    <property type="term" value="F:copper ion binding"/>
    <property type="evidence" value="ECO:0007669"/>
    <property type="project" value="InterPro"/>
</dbReference>
<feature type="transmembrane region" description="Helical" evidence="3">
    <location>
        <begin position="166"/>
        <end position="188"/>
    </location>
</feature>
<feature type="signal peptide" evidence="4">
    <location>
        <begin position="1"/>
        <end position="33"/>
    </location>
</feature>
<gene>
    <name evidence="6" type="ORF">DC432_12850</name>
</gene>
<keyword evidence="1 4" id="KW-0732">Signal</keyword>
<feature type="chain" id="PRO_5039093409" evidence="4">
    <location>
        <begin position="34"/>
        <end position="195"/>
    </location>
</feature>
<feature type="domain" description="CopC" evidence="5">
    <location>
        <begin position="34"/>
        <end position="126"/>
    </location>
</feature>
<reference evidence="6 7" key="1">
    <citation type="submission" date="2018-04" db="EMBL/GenBank/DDBJ databases">
        <authorList>
            <person name="Go L.Y."/>
            <person name="Mitchell J.A."/>
        </authorList>
    </citation>
    <scope>NUCLEOTIDE SEQUENCE [LARGE SCALE GENOMIC DNA]</scope>
    <source>
        <strain evidence="6 7">TPD7010</strain>
    </source>
</reference>
<dbReference type="GO" id="GO:0046688">
    <property type="term" value="P:response to copper ion"/>
    <property type="evidence" value="ECO:0007669"/>
    <property type="project" value="InterPro"/>
</dbReference>
<evidence type="ECO:0000256" key="4">
    <source>
        <dbReference type="SAM" id="SignalP"/>
    </source>
</evidence>
<evidence type="ECO:0000313" key="6">
    <source>
        <dbReference type="EMBL" id="PVE66049.1"/>
    </source>
</evidence>
<accession>A0A2T7W8H0</accession>
<protein>
    <submittedName>
        <fullName evidence="6">Transporter</fullName>
    </submittedName>
</protein>